<dbReference type="PANTHER" id="PTHR21368">
    <property type="entry name" value="50S RIBOSOMAL PROTEIN L9"/>
    <property type="match status" value="1"/>
</dbReference>
<dbReference type="Gene3D" id="3.40.5.10">
    <property type="entry name" value="Ribosomal protein L9, N-terminal domain"/>
    <property type="match status" value="1"/>
</dbReference>
<dbReference type="InterPro" id="IPR036791">
    <property type="entry name" value="Ribosomal_bL9_C_sf"/>
</dbReference>
<evidence type="ECO:0000256" key="5">
    <source>
        <dbReference type="ARBA" id="ARBA00022980"/>
    </source>
</evidence>
<evidence type="ECO:0000256" key="3">
    <source>
        <dbReference type="ARBA" id="ARBA00022730"/>
    </source>
</evidence>
<dbReference type="Gene3D" id="3.30.70.60">
    <property type="match status" value="1"/>
</dbReference>
<dbReference type="GO" id="GO:1990904">
    <property type="term" value="C:ribonucleoprotein complex"/>
    <property type="evidence" value="ECO:0007669"/>
    <property type="project" value="UniProtKB-KW"/>
</dbReference>
<evidence type="ECO:0000256" key="10">
    <source>
        <dbReference type="ARBA" id="ARBA00035381"/>
    </source>
</evidence>
<dbReference type="InterPro" id="IPR020814">
    <property type="entry name" value="Ribosomal_S6_plastid/chlpt"/>
</dbReference>
<dbReference type="CDD" id="cd00473">
    <property type="entry name" value="bS6"/>
    <property type="match status" value="1"/>
</dbReference>
<evidence type="ECO:0000259" key="13">
    <source>
        <dbReference type="Pfam" id="PF03948"/>
    </source>
</evidence>
<keyword evidence="3" id="KW-0699">rRNA-binding</keyword>
<comment type="similarity">
    <text evidence="1">Belongs to the bacterial ribosomal protein bS6 family.</text>
</comment>
<evidence type="ECO:0000256" key="1">
    <source>
        <dbReference type="ARBA" id="ARBA00009512"/>
    </source>
</evidence>
<evidence type="ECO:0000259" key="12">
    <source>
        <dbReference type="Pfam" id="PF01281"/>
    </source>
</evidence>
<feature type="domain" description="Large ribosomal subunit protein bL9 C-terminal" evidence="13">
    <location>
        <begin position="210"/>
        <end position="290"/>
    </location>
</feature>
<dbReference type="InterPro" id="IPR035980">
    <property type="entry name" value="Ribosomal_bS6_sf"/>
</dbReference>
<evidence type="ECO:0000256" key="7">
    <source>
        <dbReference type="ARBA" id="ARBA00035170"/>
    </source>
</evidence>
<dbReference type="InterPro" id="IPR020069">
    <property type="entry name" value="Ribosomal_bL9_C"/>
</dbReference>
<dbReference type="InterPro" id="IPR020815">
    <property type="entry name" value="Ribosomal_bS6_CS"/>
</dbReference>
<dbReference type="InterPro" id="IPR036935">
    <property type="entry name" value="Ribosomal_bL9_N_sf"/>
</dbReference>
<dbReference type="AlphaFoldDB" id="A0A7R8ZQD7"/>
<dbReference type="SUPFAM" id="SSF54995">
    <property type="entry name" value="Ribosomal protein S6"/>
    <property type="match status" value="1"/>
</dbReference>
<dbReference type="Gene3D" id="3.10.430.100">
    <property type="entry name" value="Ribosomal protein L9, C-terminal domain"/>
    <property type="match status" value="1"/>
</dbReference>
<keyword evidence="4" id="KW-0694">RNA-binding</keyword>
<dbReference type="Pfam" id="PF03948">
    <property type="entry name" value="Ribosomal_L9_C"/>
    <property type="match status" value="1"/>
</dbReference>
<dbReference type="NCBIfam" id="TIGR00166">
    <property type="entry name" value="S6"/>
    <property type="match status" value="1"/>
</dbReference>
<dbReference type="InterPro" id="IPR014717">
    <property type="entry name" value="Transl_elong_EF1B/ribsomal_bS6"/>
</dbReference>
<accession>A0A7R8ZQD7</accession>
<dbReference type="PROSITE" id="PS01048">
    <property type="entry name" value="RIBOSOMAL_S6"/>
    <property type="match status" value="1"/>
</dbReference>
<evidence type="ECO:0000256" key="8">
    <source>
        <dbReference type="ARBA" id="ARBA00035194"/>
    </source>
</evidence>
<reference evidence="14" key="1">
    <citation type="submission" date="2020-11" db="EMBL/GenBank/DDBJ databases">
        <authorList>
            <person name="Tran Van P."/>
        </authorList>
    </citation>
    <scope>NUCLEOTIDE SEQUENCE</scope>
</reference>
<dbReference type="NCBIfam" id="TIGR00158">
    <property type="entry name" value="L9"/>
    <property type="match status" value="1"/>
</dbReference>
<dbReference type="GO" id="GO:0006412">
    <property type="term" value="P:translation"/>
    <property type="evidence" value="ECO:0007669"/>
    <property type="project" value="InterPro"/>
</dbReference>
<sequence length="294" mass="32670">MKQYEVTFIVDPVLSGDEIKATANMYQEMLENEGCTIVHRDDMGLKQLAYPINKKNSGIYFCMEYKSESGAIIPKIELALFRDERIMRFLTISLDKYGIKYNEDKRNGLIGKAKKKEKPKKTVSISDDLTKIEGITSKVAGALANAGVNSFSKDVDNLGYKHDKVSVKPGFGRNFLIPQKMGVIANATNLKKLDAILAEEEAKETARLDEYKELAAKLVDQTLNIAVKAGTSGKIFGSVTNVQIANALKEQLGVDIERKKIVLPEEVKALGSYVAEINFHKDLQSKIGFELIQD</sequence>
<name>A0A7R8ZQD7_9CRUS</name>
<evidence type="ECO:0000256" key="9">
    <source>
        <dbReference type="ARBA" id="ARBA00035365"/>
    </source>
</evidence>
<dbReference type="EMBL" id="OB665817">
    <property type="protein sequence ID" value="CAD7233201.1"/>
    <property type="molecule type" value="Genomic_DNA"/>
</dbReference>
<proteinExistence type="inferred from homology"/>
<dbReference type="InterPro" id="IPR000244">
    <property type="entry name" value="Ribosomal_bL9"/>
</dbReference>
<dbReference type="InterPro" id="IPR000529">
    <property type="entry name" value="Ribosomal_bS6"/>
</dbReference>
<protein>
    <recommendedName>
        <fullName evidence="8">Large ribosomal subunit protein bL9m</fullName>
    </recommendedName>
    <alternativeName>
        <fullName evidence="9">28S ribosomal protein S6, mitochondrial</fullName>
    </alternativeName>
    <alternativeName>
        <fullName evidence="10">39S ribosomal protein L9, mitochondrial</fullName>
    </alternativeName>
    <alternativeName>
        <fullName evidence="11">50S ribosomal protein L9, chloroplastic</fullName>
    </alternativeName>
    <alternativeName>
        <fullName evidence="7">Small ribosomal subunit protein bS6m</fullName>
    </alternativeName>
</protein>
<evidence type="ECO:0000256" key="11">
    <source>
        <dbReference type="ARBA" id="ARBA00035427"/>
    </source>
</evidence>
<evidence type="ECO:0000256" key="4">
    <source>
        <dbReference type="ARBA" id="ARBA00022884"/>
    </source>
</evidence>
<dbReference type="GO" id="GO:0005840">
    <property type="term" value="C:ribosome"/>
    <property type="evidence" value="ECO:0007669"/>
    <property type="project" value="UniProtKB-KW"/>
</dbReference>
<gene>
    <name evidence="14" type="ORF">CTOB1V02_LOCUS11024</name>
</gene>
<dbReference type="InterPro" id="IPR020594">
    <property type="entry name" value="Ribosomal_bL9_bac/chp"/>
</dbReference>
<keyword evidence="6" id="KW-0687">Ribonucleoprotein</keyword>
<evidence type="ECO:0000313" key="14">
    <source>
        <dbReference type="EMBL" id="CAD7233201.1"/>
    </source>
</evidence>
<dbReference type="OrthoDB" id="8300324at2759"/>
<dbReference type="InterPro" id="IPR009027">
    <property type="entry name" value="Ribosomal_bL9/RNase_H1_N"/>
</dbReference>
<dbReference type="Pfam" id="PF01250">
    <property type="entry name" value="Ribosomal_S6"/>
    <property type="match status" value="1"/>
</dbReference>
<dbReference type="HAMAP" id="MF_00360">
    <property type="entry name" value="Ribosomal_bS6"/>
    <property type="match status" value="1"/>
</dbReference>
<dbReference type="GO" id="GO:0003735">
    <property type="term" value="F:structural constituent of ribosome"/>
    <property type="evidence" value="ECO:0007669"/>
    <property type="project" value="InterPro"/>
</dbReference>
<dbReference type="HAMAP" id="MF_00503">
    <property type="entry name" value="Ribosomal_bL9"/>
    <property type="match status" value="1"/>
</dbReference>
<dbReference type="SUPFAM" id="SSF55658">
    <property type="entry name" value="L9 N-domain-like"/>
    <property type="match status" value="1"/>
</dbReference>
<evidence type="ECO:0000256" key="6">
    <source>
        <dbReference type="ARBA" id="ARBA00023274"/>
    </source>
</evidence>
<comment type="similarity">
    <text evidence="2">Belongs to the bacterial ribosomal protein bL9 family.</text>
</comment>
<feature type="domain" description="Ribosomal protein L9" evidence="12">
    <location>
        <begin position="153"/>
        <end position="193"/>
    </location>
</feature>
<dbReference type="SUPFAM" id="SSF55653">
    <property type="entry name" value="Ribosomal protein L9 C-domain"/>
    <property type="match status" value="1"/>
</dbReference>
<dbReference type="Pfam" id="PF01281">
    <property type="entry name" value="Ribosomal_L9_N"/>
    <property type="match status" value="1"/>
</dbReference>
<dbReference type="GO" id="GO:0019843">
    <property type="term" value="F:rRNA binding"/>
    <property type="evidence" value="ECO:0007669"/>
    <property type="project" value="UniProtKB-KW"/>
</dbReference>
<organism evidence="14">
    <name type="scientific">Cyprideis torosa</name>
    <dbReference type="NCBI Taxonomy" id="163714"/>
    <lineage>
        <taxon>Eukaryota</taxon>
        <taxon>Metazoa</taxon>
        <taxon>Ecdysozoa</taxon>
        <taxon>Arthropoda</taxon>
        <taxon>Crustacea</taxon>
        <taxon>Oligostraca</taxon>
        <taxon>Ostracoda</taxon>
        <taxon>Podocopa</taxon>
        <taxon>Podocopida</taxon>
        <taxon>Cytherocopina</taxon>
        <taxon>Cytheroidea</taxon>
        <taxon>Cytherideidae</taxon>
        <taxon>Cyprideis</taxon>
    </lineage>
</organism>
<dbReference type="InterPro" id="IPR020070">
    <property type="entry name" value="Ribosomal_bL9_N"/>
</dbReference>
<evidence type="ECO:0000256" key="2">
    <source>
        <dbReference type="ARBA" id="ARBA00010605"/>
    </source>
</evidence>
<keyword evidence="5" id="KW-0689">Ribosomal protein</keyword>